<dbReference type="InterPro" id="IPR036397">
    <property type="entry name" value="RNaseH_sf"/>
</dbReference>
<dbReference type="AlphaFoldDB" id="A0A4C1TTC9"/>
<proteinExistence type="predicted"/>
<dbReference type="EMBL" id="BGZK01000086">
    <property type="protein sequence ID" value="GBP17272.1"/>
    <property type="molecule type" value="Genomic_DNA"/>
</dbReference>
<protein>
    <submittedName>
        <fullName evidence="1">Uncharacterized protein</fullName>
    </submittedName>
</protein>
<gene>
    <name evidence="1" type="ORF">EVAR_17764_1</name>
</gene>
<dbReference type="OrthoDB" id="10017160at2759"/>
<sequence>MRVVFGNNAILFHFARNNTFSPTSLAGRRVACQASALAERAEGGDALRSVLQSLTTVLECAQTEGALQPAAPRQLEEPGELVFGFPQSFTRAVYCLFIGCDGVQNLIVAVFLSMIKFVKVDPQLRSLRKMWLLSGNQLKKTGVSPVKLVTQPVFSPYLAPCDFFIFPKIKDLMRSLTYTRPEEAVVAFNQHIQNLPSDQRSSCFQK</sequence>
<evidence type="ECO:0000313" key="2">
    <source>
        <dbReference type="Proteomes" id="UP000299102"/>
    </source>
</evidence>
<dbReference type="Proteomes" id="UP000299102">
    <property type="component" value="Unassembled WGS sequence"/>
</dbReference>
<accession>A0A4C1TTC9</accession>
<name>A0A4C1TTC9_EUMVA</name>
<keyword evidence="2" id="KW-1185">Reference proteome</keyword>
<dbReference type="GO" id="GO:0003676">
    <property type="term" value="F:nucleic acid binding"/>
    <property type="evidence" value="ECO:0007669"/>
    <property type="project" value="InterPro"/>
</dbReference>
<comment type="caution">
    <text evidence="1">The sequence shown here is derived from an EMBL/GenBank/DDBJ whole genome shotgun (WGS) entry which is preliminary data.</text>
</comment>
<reference evidence="1 2" key="1">
    <citation type="journal article" date="2019" name="Commun. Biol.">
        <title>The bagworm genome reveals a unique fibroin gene that provides high tensile strength.</title>
        <authorList>
            <person name="Kono N."/>
            <person name="Nakamura H."/>
            <person name="Ohtoshi R."/>
            <person name="Tomita M."/>
            <person name="Numata K."/>
            <person name="Arakawa K."/>
        </authorList>
    </citation>
    <scope>NUCLEOTIDE SEQUENCE [LARGE SCALE GENOMIC DNA]</scope>
</reference>
<evidence type="ECO:0000313" key="1">
    <source>
        <dbReference type="EMBL" id="GBP17272.1"/>
    </source>
</evidence>
<dbReference type="Gene3D" id="3.30.420.10">
    <property type="entry name" value="Ribonuclease H-like superfamily/Ribonuclease H"/>
    <property type="match status" value="1"/>
</dbReference>
<organism evidence="1 2">
    <name type="scientific">Eumeta variegata</name>
    <name type="common">Bagworm moth</name>
    <name type="synonym">Eumeta japonica</name>
    <dbReference type="NCBI Taxonomy" id="151549"/>
    <lineage>
        <taxon>Eukaryota</taxon>
        <taxon>Metazoa</taxon>
        <taxon>Ecdysozoa</taxon>
        <taxon>Arthropoda</taxon>
        <taxon>Hexapoda</taxon>
        <taxon>Insecta</taxon>
        <taxon>Pterygota</taxon>
        <taxon>Neoptera</taxon>
        <taxon>Endopterygota</taxon>
        <taxon>Lepidoptera</taxon>
        <taxon>Glossata</taxon>
        <taxon>Ditrysia</taxon>
        <taxon>Tineoidea</taxon>
        <taxon>Psychidae</taxon>
        <taxon>Oiketicinae</taxon>
        <taxon>Eumeta</taxon>
    </lineage>
</organism>